<accession>A0A516X4B0</accession>
<evidence type="ECO:0000256" key="2">
    <source>
        <dbReference type="ARBA" id="ARBA00038825"/>
    </source>
</evidence>
<dbReference type="PRINTS" id="PR00420">
    <property type="entry name" value="RNGMNOXGNASE"/>
</dbReference>
<reference evidence="5 6" key="2">
    <citation type="submission" date="2019-07" db="EMBL/GenBank/DDBJ databases">
        <authorList>
            <person name="Huang Y."/>
        </authorList>
    </citation>
    <scope>NUCLEOTIDE SEQUENCE [LARGE SCALE GENOMIC DNA]</scope>
    <source>
        <strain evidence="5 6">HY188</strain>
    </source>
</reference>
<dbReference type="Gene3D" id="3.50.50.60">
    <property type="entry name" value="FAD/NAD(P)-binding domain"/>
    <property type="match status" value="2"/>
</dbReference>
<dbReference type="Pfam" id="PF01593">
    <property type="entry name" value="Amino_oxidase"/>
    <property type="match status" value="1"/>
</dbReference>
<evidence type="ECO:0000313" key="6">
    <source>
        <dbReference type="Proteomes" id="UP000317344"/>
    </source>
</evidence>
<dbReference type="InterPro" id="IPR036188">
    <property type="entry name" value="FAD/NAD-bd_sf"/>
</dbReference>
<proteinExistence type="predicted"/>
<gene>
    <name evidence="5" type="ORF">FO059_09330</name>
</gene>
<evidence type="ECO:0000259" key="4">
    <source>
        <dbReference type="Pfam" id="PF01593"/>
    </source>
</evidence>
<sequence length="489" mass="50694">MESAVVVGSGPNGLSAAVRLARAGLAVTVVEQADVPGGGARSGEATLPGLLHDECSAFHPMGAASPYIAALGLERHGLRWRWPTVDLAHPLDDGRAALAGRDPGLAAQSLGADADRWRRVFAWAHRASLGEGPFDQVMAEALRPLIHVPRHPLVLGRFGAQAVLPATVLSRRFADEPARALFMGAAAHQFGRLDIPFTSAVGMVLAGAAQAVGWPVAEGGSRAITDALVAELESHGGRITTGMRVRSLEQLREVACTPDGAVLFDTAPQGVLAIAGDALPPRVRRALQRFRYGPAAFKVDLAVEGPIPWTNADCGRAGTVHLGGTAAEIADSESATVRGEMPDRPFVLLGQQYVADPSRSRGDANPVYAYAHVPHGYPGDATDAIISQIERFAPGFRERILAVSVAGPCDLEVRNPNYVGGDIGAGANTARQLVFRPRPTARPYSLGAPGLYLCSSATPPGGGVHGMCGFHAAGAALADAGLSDPGLAG</sequence>
<dbReference type="RefSeq" id="WP_143908231.1">
    <property type="nucleotide sequence ID" value="NZ_CP041765.1"/>
</dbReference>
<dbReference type="PANTHER" id="PTHR10668">
    <property type="entry name" value="PHYTOENE DEHYDROGENASE"/>
    <property type="match status" value="1"/>
</dbReference>
<evidence type="ECO:0000256" key="3">
    <source>
        <dbReference type="ARBA" id="ARBA00040298"/>
    </source>
</evidence>
<dbReference type="SUPFAM" id="SSF51905">
    <property type="entry name" value="FAD/NAD(P)-binding domain"/>
    <property type="match status" value="1"/>
</dbReference>
<name>A0A516X4B0_9ACTN</name>
<dbReference type="InterPro" id="IPR002937">
    <property type="entry name" value="Amino_oxidase"/>
</dbReference>
<keyword evidence="6" id="KW-1185">Reference proteome</keyword>
<comment type="function">
    <text evidence="1">Probable oxidoreductase that may play a role as regulator of mitochondrial function.</text>
</comment>
<reference evidence="5 6" key="1">
    <citation type="submission" date="2019-07" db="EMBL/GenBank/DDBJ databases">
        <title>Tomitella cavernea sp. nov., an actinomycete isolated from soil.</title>
        <authorList>
            <person name="Cheng J."/>
        </authorList>
    </citation>
    <scope>NUCLEOTIDE SEQUENCE [LARGE SCALE GENOMIC DNA]</scope>
    <source>
        <strain evidence="5 6">HY188</strain>
    </source>
</reference>
<evidence type="ECO:0000313" key="5">
    <source>
        <dbReference type="EMBL" id="QDQ97491.1"/>
    </source>
</evidence>
<dbReference type="Proteomes" id="UP000317344">
    <property type="component" value="Chromosome"/>
</dbReference>
<dbReference type="AlphaFoldDB" id="A0A516X4B0"/>
<dbReference type="OrthoDB" id="833207at2"/>
<dbReference type="Gene3D" id="3.90.660.50">
    <property type="match status" value="1"/>
</dbReference>
<dbReference type="EMBL" id="CP041765">
    <property type="protein sequence ID" value="QDQ97491.1"/>
    <property type="molecule type" value="Genomic_DNA"/>
</dbReference>
<dbReference type="GO" id="GO:0016491">
    <property type="term" value="F:oxidoreductase activity"/>
    <property type="evidence" value="ECO:0007669"/>
    <property type="project" value="InterPro"/>
</dbReference>
<feature type="domain" description="Amine oxidase" evidence="4">
    <location>
        <begin position="13"/>
        <end position="326"/>
    </location>
</feature>
<evidence type="ECO:0000256" key="1">
    <source>
        <dbReference type="ARBA" id="ARBA00037217"/>
    </source>
</evidence>
<comment type="subunit">
    <text evidence="2">Interacts with COX5B; this interaction may contribute to localize PYROXD2 to the inner face of the inner mitochondrial membrane.</text>
</comment>
<dbReference type="KEGG" id="toy:FO059_09330"/>
<organism evidence="5 6">
    <name type="scientific">Tomitella fengzijianii</name>
    <dbReference type="NCBI Taxonomy" id="2597660"/>
    <lineage>
        <taxon>Bacteria</taxon>
        <taxon>Bacillati</taxon>
        <taxon>Actinomycetota</taxon>
        <taxon>Actinomycetes</taxon>
        <taxon>Mycobacteriales</taxon>
        <taxon>Tomitella</taxon>
    </lineage>
</organism>
<protein>
    <recommendedName>
        <fullName evidence="3">Pyridine nucleotide-disulfide oxidoreductase domain-containing protein 2</fullName>
    </recommendedName>
</protein>
<dbReference type="PANTHER" id="PTHR10668:SF105">
    <property type="entry name" value="DEHYDROGENASE-RELATED"/>
    <property type="match status" value="1"/>
</dbReference>